<name>A0A0D1VV32_ANEMI</name>
<dbReference type="PATRIC" id="fig|47500.8.peg.4478"/>
<evidence type="ECO:0000313" key="6">
    <source>
        <dbReference type="Proteomes" id="UP000182836"/>
    </source>
</evidence>
<evidence type="ECO:0000259" key="2">
    <source>
        <dbReference type="Pfam" id="PF04151"/>
    </source>
</evidence>
<reference evidence="4 6" key="2">
    <citation type="submission" date="2016-10" db="EMBL/GenBank/DDBJ databases">
        <authorList>
            <person name="de Groot N.N."/>
        </authorList>
    </citation>
    <scope>NUCLEOTIDE SEQUENCE [LARGE SCALE GENOMIC DNA]</scope>
    <source>
        <strain evidence="4 6">DSM 2895</strain>
    </source>
</reference>
<dbReference type="GeneID" id="42304931"/>
<dbReference type="RefSeq" id="WP_043068840.1">
    <property type="nucleotide sequence ID" value="NZ_BJOA01000308.1"/>
</dbReference>
<proteinExistence type="predicted"/>
<dbReference type="Proteomes" id="UP000182836">
    <property type="component" value="Unassembled WGS sequence"/>
</dbReference>
<sequence length="165" mass="18142">MKKLATGLLSLSLTLGLTTAVFADSTPQEDTQVQVTSEQENVISPMAVYYDQEPNHSIYTASPFGVPGSVSGKTNYTDDKEDFYKITPSQSGTLIVRLSPIDKDTDFGINLYNSYGNKLKNIDDGNEGAEEVVLYDVQAGQTYYVEVRHLFNYGGGRYLLTSSLN</sequence>
<dbReference type="InterPro" id="IPR007280">
    <property type="entry name" value="Peptidase_C_arc/bac"/>
</dbReference>
<feature type="chain" id="PRO_5010414614" description="Peptidase C-terminal archaeal/bacterial domain-containing protein" evidence="1">
    <location>
        <begin position="24"/>
        <end position="165"/>
    </location>
</feature>
<keyword evidence="5" id="KW-1185">Reference proteome</keyword>
<keyword evidence="1" id="KW-0732">Signal</keyword>
<reference evidence="3 5" key="1">
    <citation type="submission" date="2015-07" db="EMBL/GenBank/DDBJ databases">
        <title>Fjat-14205 dsm 2895.</title>
        <authorList>
            <person name="Liu B."/>
            <person name="Wang J."/>
            <person name="Zhu Y."/>
            <person name="Liu G."/>
            <person name="Chen Q."/>
            <person name="Chen Z."/>
            <person name="Lan J."/>
            <person name="Che J."/>
            <person name="Ge C."/>
            <person name="Shi H."/>
            <person name="Pan Z."/>
            <person name="Liu X."/>
        </authorList>
    </citation>
    <scope>NUCLEOTIDE SEQUENCE [LARGE SCALE GENOMIC DNA]</scope>
    <source>
        <strain evidence="3 5">DSM 2895</strain>
    </source>
</reference>
<dbReference type="Gene3D" id="2.60.120.380">
    <property type="match status" value="1"/>
</dbReference>
<organism evidence="3 5">
    <name type="scientific">Aneurinibacillus migulanus</name>
    <name type="common">Bacillus migulanus</name>
    <dbReference type="NCBI Taxonomy" id="47500"/>
    <lineage>
        <taxon>Bacteria</taxon>
        <taxon>Bacillati</taxon>
        <taxon>Bacillota</taxon>
        <taxon>Bacilli</taxon>
        <taxon>Bacillales</taxon>
        <taxon>Paenibacillaceae</taxon>
        <taxon>Aneurinibacillus group</taxon>
        <taxon>Aneurinibacillus</taxon>
    </lineage>
</organism>
<dbReference type="Proteomes" id="UP000037269">
    <property type="component" value="Unassembled WGS sequence"/>
</dbReference>
<dbReference type="EMBL" id="LGUG01000004">
    <property type="protein sequence ID" value="KON95252.1"/>
    <property type="molecule type" value="Genomic_DNA"/>
</dbReference>
<dbReference type="AlphaFoldDB" id="A0A0D1VV32"/>
<dbReference type="EMBL" id="FNED01000049">
    <property type="protein sequence ID" value="SDK33623.1"/>
    <property type="molecule type" value="Genomic_DNA"/>
</dbReference>
<evidence type="ECO:0000313" key="3">
    <source>
        <dbReference type="EMBL" id="KON95252.1"/>
    </source>
</evidence>
<evidence type="ECO:0000256" key="1">
    <source>
        <dbReference type="SAM" id="SignalP"/>
    </source>
</evidence>
<evidence type="ECO:0000313" key="4">
    <source>
        <dbReference type="EMBL" id="SDK33623.1"/>
    </source>
</evidence>
<feature type="domain" description="Peptidase C-terminal archaeal/bacterial" evidence="2">
    <location>
        <begin position="81"/>
        <end position="148"/>
    </location>
</feature>
<accession>A0A0D1VV32</accession>
<gene>
    <name evidence="3" type="ORF">AF333_06930</name>
    <name evidence="4" type="ORF">SAMN04487909_14949</name>
</gene>
<feature type="signal peptide" evidence="1">
    <location>
        <begin position="1"/>
        <end position="23"/>
    </location>
</feature>
<evidence type="ECO:0000313" key="5">
    <source>
        <dbReference type="Proteomes" id="UP000037269"/>
    </source>
</evidence>
<protein>
    <recommendedName>
        <fullName evidence="2">Peptidase C-terminal archaeal/bacterial domain-containing protein</fullName>
    </recommendedName>
</protein>
<dbReference type="Pfam" id="PF04151">
    <property type="entry name" value="PPC"/>
    <property type="match status" value="1"/>
</dbReference>